<keyword evidence="2" id="KW-1185">Reference proteome</keyword>
<protein>
    <submittedName>
        <fullName evidence="1">DUF2863 domain-containing protein</fullName>
    </submittedName>
</protein>
<dbReference type="InterPro" id="IPR021292">
    <property type="entry name" value="DUF2863"/>
</dbReference>
<organism evidence="1 2">
    <name type="scientific">Corticimicrobacter populi</name>
    <dbReference type="NCBI Taxonomy" id="2175229"/>
    <lineage>
        <taxon>Bacteria</taxon>
        <taxon>Pseudomonadati</taxon>
        <taxon>Pseudomonadota</taxon>
        <taxon>Betaproteobacteria</taxon>
        <taxon>Burkholderiales</taxon>
        <taxon>Alcaligenaceae</taxon>
        <taxon>Corticimicrobacter</taxon>
    </lineage>
</organism>
<evidence type="ECO:0000313" key="2">
    <source>
        <dbReference type="Proteomes" id="UP000245212"/>
    </source>
</evidence>
<dbReference type="EMBL" id="QETA01000001">
    <property type="protein sequence ID" value="PWF25241.1"/>
    <property type="molecule type" value="Genomic_DNA"/>
</dbReference>
<sequence>MLRTRRTVSSSLQRDAKRLGALALALGASGSRVEDIYWENQLADQIRKLLRQQQDEALEHALDELAQSDTNAYEVLIELIETHSESGTVTGPDGQPWDALLIVAPLAAWTRYSIFSGPLTAPAHARLQQALHTDILAPDARLALLPALFSMDQMPRSFSETWRWMQNLAQQAVQGSEVHLQDYLLSEQVETAPMLADTRYLVGVVAAPAGAPLFRWQEDGGRPEASRGNSLEQWIAHTHEAFSELLPGCAFECILPDAYYVSNREADKTIRPLTLQAALSWLQESMDMPAETLRAVIAGCGESRIEEYRIGLTAKQSNDVIYGCMWPLFGPEVAIQAIDDGAETVAQISELLRRSGVREIRRIPGLLAPEHCEDCGAPYFPNPQGELVHPEMPEEVPSAPALFH</sequence>
<dbReference type="Proteomes" id="UP000245212">
    <property type="component" value="Unassembled WGS sequence"/>
</dbReference>
<dbReference type="AlphaFoldDB" id="A0A2V1K2B4"/>
<evidence type="ECO:0000313" key="1">
    <source>
        <dbReference type="EMBL" id="PWF25241.1"/>
    </source>
</evidence>
<accession>A0A2V1K2B4</accession>
<proteinExistence type="predicted"/>
<gene>
    <name evidence="1" type="ORF">DD235_03565</name>
</gene>
<dbReference type="RefSeq" id="WP_109060642.1">
    <property type="nucleotide sequence ID" value="NZ_QETA01000001.1"/>
</dbReference>
<comment type="caution">
    <text evidence="1">The sequence shown here is derived from an EMBL/GenBank/DDBJ whole genome shotgun (WGS) entry which is preliminary data.</text>
</comment>
<dbReference type="Pfam" id="PF11062">
    <property type="entry name" value="DUF2863"/>
    <property type="match status" value="1"/>
</dbReference>
<reference evidence="2" key="1">
    <citation type="submission" date="2018-05" db="EMBL/GenBank/DDBJ databases">
        <authorList>
            <person name="Li Y."/>
        </authorList>
    </citation>
    <scope>NUCLEOTIDE SEQUENCE [LARGE SCALE GENOMIC DNA]</scope>
    <source>
        <strain evidence="2">3d-2-2</strain>
    </source>
</reference>
<name>A0A2V1K2B4_9BURK</name>